<dbReference type="RefSeq" id="XP_048138214.1">
    <property type="nucleotide sequence ID" value="XM_048282257.1"/>
</dbReference>
<proteinExistence type="predicted"/>
<gene>
    <name evidence="5" type="primary">LOC115731881</name>
</gene>
<dbReference type="Pfam" id="PF23598">
    <property type="entry name" value="LRR_14"/>
    <property type="match status" value="1"/>
</dbReference>
<keyword evidence="4" id="KW-1185">Reference proteome</keyword>
<evidence type="ECO:0000313" key="4">
    <source>
        <dbReference type="Proteomes" id="UP000827889"/>
    </source>
</evidence>
<evidence type="ECO:0000259" key="3">
    <source>
        <dbReference type="Pfam" id="PF23598"/>
    </source>
</evidence>
<dbReference type="Proteomes" id="UP000827889">
    <property type="component" value="Chromosome 7"/>
</dbReference>
<name>A0ABM3HNN5_9MYRT</name>
<evidence type="ECO:0000256" key="1">
    <source>
        <dbReference type="ARBA" id="ARBA00022737"/>
    </source>
</evidence>
<evidence type="ECO:0000313" key="5">
    <source>
        <dbReference type="RefSeq" id="XP_048138214.1"/>
    </source>
</evidence>
<dbReference type="InterPro" id="IPR055414">
    <property type="entry name" value="LRR_R13L4/SHOC2-like"/>
</dbReference>
<organism evidence="4 5">
    <name type="scientific">Rhodamnia argentea</name>
    <dbReference type="NCBI Taxonomy" id="178133"/>
    <lineage>
        <taxon>Eukaryota</taxon>
        <taxon>Viridiplantae</taxon>
        <taxon>Streptophyta</taxon>
        <taxon>Embryophyta</taxon>
        <taxon>Tracheophyta</taxon>
        <taxon>Spermatophyta</taxon>
        <taxon>Magnoliopsida</taxon>
        <taxon>eudicotyledons</taxon>
        <taxon>Gunneridae</taxon>
        <taxon>Pentapetalae</taxon>
        <taxon>rosids</taxon>
        <taxon>malvids</taxon>
        <taxon>Myrtales</taxon>
        <taxon>Myrtaceae</taxon>
        <taxon>Myrtoideae</taxon>
        <taxon>Myrteae</taxon>
        <taxon>Australasian group</taxon>
        <taxon>Rhodamnia</taxon>
    </lineage>
</organism>
<dbReference type="SUPFAM" id="SSF52058">
    <property type="entry name" value="L domain-like"/>
    <property type="match status" value="1"/>
</dbReference>
<evidence type="ECO:0000256" key="2">
    <source>
        <dbReference type="ARBA" id="ARBA00022821"/>
    </source>
</evidence>
<protein>
    <submittedName>
        <fullName evidence="5">Disease resistance protein RGA4 isoform X1</fullName>
    </submittedName>
</protein>
<sequence length="307" mass="35398">MFHYQVDERIKTRKFARTCISNYHHLGFLNLSYSGFEELPSSICNLKQLRSLLLLDNKQLKKLPHTICELQSLLELDVSGCSELGELPKNMNRLVSLKFLYLTTKQKSLQESGIQYLESIHFLGFKACENLQMLFEGTCQLTRLRKLEIINCGRLLSVPFGELISLEVLLIQNSPLMSISEKKGGFPSRLRVLSIVNCEQVGELLHSLDESTRTLESFCVYDCPSFTAIPDWLPNRTRLKEIRLIRCPNLRFMPQGIRSLPVLKELRIEHCGELSSRCKPQTGKDWHKIAHIPRIQVDLINIQWTDV</sequence>
<feature type="domain" description="Disease resistance R13L4/SHOC-2-like LRR" evidence="3">
    <location>
        <begin position="18"/>
        <end position="106"/>
    </location>
</feature>
<dbReference type="PANTHER" id="PTHR36766:SF67">
    <property type="entry name" value="DISEASE RESISTANCE PROTEIN RGA3"/>
    <property type="match status" value="1"/>
</dbReference>
<reference evidence="5" key="1">
    <citation type="submission" date="2025-08" db="UniProtKB">
        <authorList>
            <consortium name="RefSeq"/>
        </authorList>
    </citation>
    <scope>IDENTIFICATION</scope>
    <source>
        <tissue evidence="5">Leaf</tissue>
    </source>
</reference>
<dbReference type="Gene3D" id="3.80.10.10">
    <property type="entry name" value="Ribonuclease Inhibitor"/>
    <property type="match status" value="2"/>
</dbReference>
<dbReference type="PANTHER" id="PTHR36766">
    <property type="entry name" value="PLANT BROAD-SPECTRUM MILDEW RESISTANCE PROTEIN RPW8"/>
    <property type="match status" value="1"/>
</dbReference>
<dbReference type="InterPro" id="IPR032675">
    <property type="entry name" value="LRR_dom_sf"/>
</dbReference>
<dbReference type="GeneID" id="115731881"/>
<keyword evidence="1" id="KW-0677">Repeat</keyword>
<accession>A0ABM3HNN5</accession>
<keyword evidence="2" id="KW-0611">Plant defense</keyword>